<accession>A0A0V1AHE5</accession>
<sequence>LPNRVRESAVFLALWASEAHAPPDPGAGKA</sequence>
<proteinExistence type="predicted"/>
<evidence type="ECO:0000313" key="2">
    <source>
        <dbReference type="Proteomes" id="UP000054632"/>
    </source>
</evidence>
<comment type="caution">
    <text evidence="1">The sequence shown here is derived from an EMBL/GenBank/DDBJ whole genome shotgun (WGS) entry which is preliminary data.</text>
</comment>
<reference evidence="1 2" key="1">
    <citation type="submission" date="2015-01" db="EMBL/GenBank/DDBJ databases">
        <title>Evolution of Trichinella species and genotypes.</title>
        <authorList>
            <person name="Korhonen P.K."/>
            <person name="Edoardo P."/>
            <person name="Giuseppe L.R."/>
            <person name="Gasser R.B."/>
        </authorList>
    </citation>
    <scope>NUCLEOTIDE SEQUENCE [LARGE SCALE GENOMIC DNA]</scope>
    <source>
        <strain evidence="1">ISS13</strain>
    </source>
</reference>
<dbReference type="EMBL" id="JYDR01007071">
    <property type="protein sequence ID" value="KRY24235.1"/>
    <property type="molecule type" value="Genomic_DNA"/>
</dbReference>
<dbReference type="AlphaFoldDB" id="A0A0V1AHE5"/>
<feature type="non-terminal residue" evidence="1">
    <location>
        <position position="1"/>
    </location>
</feature>
<organism evidence="1 2">
    <name type="scientific">Trichinella pseudospiralis</name>
    <name type="common">Parasitic roundworm</name>
    <dbReference type="NCBI Taxonomy" id="6337"/>
    <lineage>
        <taxon>Eukaryota</taxon>
        <taxon>Metazoa</taxon>
        <taxon>Ecdysozoa</taxon>
        <taxon>Nematoda</taxon>
        <taxon>Enoplea</taxon>
        <taxon>Dorylaimia</taxon>
        <taxon>Trichinellida</taxon>
        <taxon>Trichinellidae</taxon>
        <taxon>Trichinella</taxon>
    </lineage>
</organism>
<gene>
    <name evidence="1" type="ORF">T4A_8367</name>
</gene>
<dbReference type="Proteomes" id="UP000054632">
    <property type="component" value="Unassembled WGS sequence"/>
</dbReference>
<protein>
    <submittedName>
        <fullName evidence="1">Uncharacterized protein</fullName>
    </submittedName>
</protein>
<name>A0A0V1AHE5_TRIPS</name>
<evidence type="ECO:0000313" key="1">
    <source>
        <dbReference type="EMBL" id="KRY24235.1"/>
    </source>
</evidence>